<evidence type="ECO:0000313" key="10">
    <source>
        <dbReference type="EMBL" id="SFE51380.1"/>
    </source>
</evidence>
<feature type="domain" description="Major facilitator superfamily (MFS) profile" evidence="9">
    <location>
        <begin position="1"/>
        <end position="199"/>
    </location>
</feature>
<feature type="transmembrane region" description="Helical" evidence="8">
    <location>
        <begin position="175"/>
        <end position="192"/>
    </location>
</feature>
<evidence type="ECO:0000256" key="8">
    <source>
        <dbReference type="SAM" id="Phobius"/>
    </source>
</evidence>
<accession>A0A1I2B8A1</accession>
<dbReference type="SUPFAM" id="SSF103473">
    <property type="entry name" value="MFS general substrate transporter"/>
    <property type="match status" value="1"/>
</dbReference>
<keyword evidence="2" id="KW-0813">Transport</keyword>
<dbReference type="GO" id="GO:0005886">
    <property type="term" value="C:plasma membrane"/>
    <property type="evidence" value="ECO:0007669"/>
    <property type="project" value="UniProtKB-SubCell"/>
</dbReference>
<feature type="transmembrane region" description="Helical" evidence="8">
    <location>
        <begin position="225"/>
        <end position="246"/>
    </location>
</feature>
<dbReference type="PROSITE" id="PS50850">
    <property type="entry name" value="MFS"/>
    <property type="match status" value="1"/>
</dbReference>
<evidence type="ECO:0000256" key="4">
    <source>
        <dbReference type="ARBA" id="ARBA00022692"/>
    </source>
</evidence>
<keyword evidence="3" id="KW-1003">Cell membrane</keyword>
<dbReference type="InterPro" id="IPR036259">
    <property type="entry name" value="MFS_trans_sf"/>
</dbReference>
<protein>
    <submittedName>
        <fullName evidence="10">Predicted arabinose efflux permease, MFS family</fullName>
    </submittedName>
</protein>
<dbReference type="Pfam" id="PF05977">
    <property type="entry name" value="MFS_3"/>
    <property type="match status" value="1"/>
</dbReference>
<reference evidence="10 11" key="1">
    <citation type="submission" date="2016-10" db="EMBL/GenBank/DDBJ databases">
        <authorList>
            <person name="de Groot N.N."/>
        </authorList>
    </citation>
    <scope>NUCLEOTIDE SEQUENCE [LARGE SCALE GENOMIC DNA]</scope>
    <source>
        <strain evidence="10 11">CGMCC 4.3510</strain>
    </source>
</reference>
<name>A0A1I2B8A1_9ACTN</name>
<feature type="transmembrane region" description="Helical" evidence="8">
    <location>
        <begin position="53"/>
        <end position="71"/>
    </location>
</feature>
<feature type="transmembrane region" description="Helical" evidence="8">
    <location>
        <begin position="348"/>
        <end position="372"/>
    </location>
</feature>
<feature type="transmembrane region" description="Helical" evidence="8">
    <location>
        <begin position="83"/>
        <end position="103"/>
    </location>
</feature>
<dbReference type="Proteomes" id="UP000199323">
    <property type="component" value="Unassembled WGS sequence"/>
</dbReference>
<evidence type="ECO:0000256" key="6">
    <source>
        <dbReference type="ARBA" id="ARBA00023136"/>
    </source>
</evidence>
<keyword evidence="11" id="KW-1185">Reference proteome</keyword>
<keyword evidence="5 8" id="KW-1133">Transmembrane helix</keyword>
<dbReference type="STRING" id="380248.SAMN05216251_103361"/>
<evidence type="ECO:0000313" key="11">
    <source>
        <dbReference type="Proteomes" id="UP000199323"/>
    </source>
</evidence>
<feature type="transmembrane region" description="Helical" evidence="8">
    <location>
        <begin position="290"/>
        <end position="309"/>
    </location>
</feature>
<proteinExistence type="predicted"/>
<evidence type="ECO:0000256" key="1">
    <source>
        <dbReference type="ARBA" id="ARBA00004651"/>
    </source>
</evidence>
<dbReference type="PANTHER" id="PTHR23513:SF11">
    <property type="entry name" value="STAPHYLOFERRIN A TRANSPORTER"/>
    <property type="match status" value="1"/>
</dbReference>
<comment type="subcellular location">
    <subcellularLocation>
        <location evidence="1">Cell membrane</location>
        <topology evidence="1">Multi-pass membrane protein</topology>
    </subcellularLocation>
</comment>
<evidence type="ECO:0000259" key="9">
    <source>
        <dbReference type="PROSITE" id="PS50850"/>
    </source>
</evidence>
<keyword evidence="4 8" id="KW-0812">Transmembrane</keyword>
<feature type="transmembrane region" description="Helical" evidence="8">
    <location>
        <begin position="315"/>
        <end position="336"/>
    </location>
</feature>
<gene>
    <name evidence="10" type="ORF">SAMN05216251_103361</name>
</gene>
<dbReference type="RefSeq" id="WP_093712693.1">
    <property type="nucleotide sequence ID" value="NZ_FONG01000003.1"/>
</dbReference>
<dbReference type="PANTHER" id="PTHR23513">
    <property type="entry name" value="INTEGRAL MEMBRANE EFFLUX PROTEIN-RELATED"/>
    <property type="match status" value="1"/>
</dbReference>
<dbReference type="CDD" id="cd06173">
    <property type="entry name" value="MFS_MefA_like"/>
    <property type="match status" value="1"/>
</dbReference>
<dbReference type="InterPro" id="IPR020846">
    <property type="entry name" value="MFS_dom"/>
</dbReference>
<feature type="transmembrane region" description="Helical" evidence="8">
    <location>
        <begin position="378"/>
        <end position="397"/>
    </location>
</feature>
<evidence type="ECO:0000256" key="7">
    <source>
        <dbReference type="SAM" id="MobiDB-lite"/>
    </source>
</evidence>
<evidence type="ECO:0000256" key="5">
    <source>
        <dbReference type="ARBA" id="ARBA00022989"/>
    </source>
</evidence>
<feature type="transmembrane region" description="Helical" evidence="8">
    <location>
        <begin position="258"/>
        <end position="278"/>
    </location>
</feature>
<dbReference type="Gene3D" id="1.20.1250.20">
    <property type="entry name" value="MFS general substrate transporter like domains"/>
    <property type="match status" value="1"/>
</dbReference>
<dbReference type="OrthoDB" id="9775268at2"/>
<dbReference type="EMBL" id="FONG01000003">
    <property type="protein sequence ID" value="SFE51380.1"/>
    <property type="molecule type" value="Genomic_DNA"/>
</dbReference>
<dbReference type="InterPro" id="IPR010290">
    <property type="entry name" value="TM_effector"/>
</dbReference>
<feature type="region of interest" description="Disordered" evidence="7">
    <location>
        <begin position="444"/>
        <end position="463"/>
    </location>
</feature>
<keyword evidence="6 8" id="KW-0472">Membrane</keyword>
<dbReference type="AlphaFoldDB" id="A0A1I2B8A1"/>
<sequence>MLPSPSGAFRSLYVRNFRLFAFGQVLSAAGTWMMVVAQDWSVLSLTDNSPTALGLVTALQFTPVLLLALYGGRLADRHDKRTLLIAANLVCGVLAALLAPLMLTGALRLWHLYLFALGLGTASAVEIPTRMSFVREMVGPELLPNASALSAAYFNIARVAGPAVGGLLVGRFGTGPVVLLNAVSYLATVVALRMMRPAELHRGPPGAARARVVDGLRYTMSRPDLLYPLALVAAVGLLGFNFQLTLPLVAKTVFHTSAASFGLLTTALAAGSLLAALVTTSRTTRPSGRLVTGSALAFGVAETAAGWAPTYLSEMLLLAVTGFTTLYFAQAANHRIQLGADPAFSGRVLAIYALILQGTTPLGALLVGWLTAHWGARSGLYAGGIGSLAAAALVMLLDRPRTAGAELSAVGSGPAHVADAADAVDGATSVDGARFADATDAADVTTTADAVPEPAGGPDPARS</sequence>
<organism evidence="10 11">
    <name type="scientific">Actinacidiphila alni</name>
    <dbReference type="NCBI Taxonomy" id="380248"/>
    <lineage>
        <taxon>Bacteria</taxon>
        <taxon>Bacillati</taxon>
        <taxon>Actinomycetota</taxon>
        <taxon>Actinomycetes</taxon>
        <taxon>Kitasatosporales</taxon>
        <taxon>Streptomycetaceae</taxon>
        <taxon>Actinacidiphila</taxon>
    </lineage>
</organism>
<dbReference type="GO" id="GO:0022857">
    <property type="term" value="F:transmembrane transporter activity"/>
    <property type="evidence" value="ECO:0007669"/>
    <property type="project" value="InterPro"/>
</dbReference>
<evidence type="ECO:0000256" key="3">
    <source>
        <dbReference type="ARBA" id="ARBA00022475"/>
    </source>
</evidence>
<evidence type="ECO:0000256" key="2">
    <source>
        <dbReference type="ARBA" id="ARBA00022448"/>
    </source>
</evidence>